<dbReference type="CDD" id="cd06986">
    <property type="entry name" value="cupin_MmsR-like_N"/>
    <property type="match status" value="1"/>
</dbReference>
<evidence type="ECO:0000313" key="5">
    <source>
        <dbReference type="EMBL" id="MPM42119.1"/>
    </source>
</evidence>
<comment type="caution">
    <text evidence="5">The sequence shown here is derived from an EMBL/GenBank/DDBJ whole genome shotgun (WGS) entry which is preliminary data.</text>
</comment>
<dbReference type="PROSITE" id="PS00041">
    <property type="entry name" value="HTH_ARAC_FAMILY_1"/>
    <property type="match status" value="1"/>
</dbReference>
<organism evidence="5">
    <name type="scientific">bioreactor metagenome</name>
    <dbReference type="NCBI Taxonomy" id="1076179"/>
    <lineage>
        <taxon>unclassified sequences</taxon>
        <taxon>metagenomes</taxon>
        <taxon>ecological metagenomes</taxon>
    </lineage>
</organism>
<protein>
    <submittedName>
        <fullName evidence="5">HTH-type transcriptional activator Btr</fullName>
    </submittedName>
</protein>
<dbReference type="SUPFAM" id="SSF51215">
    <property type="entry name" value="Regulatory protein AraC"/>
    <property type="match status" value="1"/>
</dbReference>
<dbReference type="AlphaFoldDB" id="A0A644ZMF4"/>
<evidence type="ECO:0000256" key="3">
    <source>
        <dbReference type="ARBA" id="ARBA00023163"/>
    </source>
</evidence>
<dbReference type="PANTHER" id="PTHR43280:SF30">
    <property type="entry name" value="MMSAB OPERON REGULATORY PROTEIN"/>
    <property type="match status" value="1"/>
</dbReference>
<sequence length="293" mass="34221">MGAAATTEIRTEVMEMDEDFFKEDIYYKDLYYTTKGKEQCAPNHSFGPTVREYFLIHIIMKGKGYFEIGNSRFNLKEGQFFIIYPNVMTYYQADEEDPWEYYWIGMKGEHLEALLTAIGFQVSHPVGNVKNFGQVKAMLQEIMAANPFDTLSRLRLQGQLYLFLSMLAHDLDGTEIKQIEKINKGVEYTKRAIEIIKDRYQDSEFLIGDISQELSLNDSYLTAVFHKTTNRTPHEYLIDFRIQKSREYLETTDLSIAEIAEKVGYQNPLSFTRIFKSKMQLSPRVYVKKVKTK</sequence>
<gene>
    <name evidence="5" type="primary">btr_4</name>
    <name evidence="5" type="ORF">SDC9_88781</name>
</gene>
<keyword evidence="1" id="KW-0805">Transcription regulation</keyword>
<dbReference type="PROSITE" id="PS01124">
    <property type="entry name" value="HTH_ARAC_FAMILY_2"/>
    <property type="match status" value="1"/>
</dbReference>
<reference evidence="5" key="1">
    <citation type="submission" date="2019-08" db="EMBL/GenBank/DDBJ databases">
        <authorList>
            <person name="Kucharzyk K."/>
            <person name="Murdoch R.W."/>
            <person name="Higgins S."/>
            <person name="Loffler F."/>
        </authorList>
    </citation>
    <scope>NUCLEOTIDE SEQUENCE</scope>
</reference>
<dbReference type="Gene3D" id="2.60.120.280">
    <property type="entry name" value="Regulatory protein AraC"/>
    <property type="match status" value="1"/>
</dbReference>
<dbReference type="Gene3D" id="1.10.10.60">
    <property type="entry name" value="Homeodomain-like"/>
    <property type="match status" value="2"/>
</dbReference>
<keyword evidence="3" id="KW-0804">Transcription</keyword>
<keyword evidence="2" id="KW-0238">DNA-binding</keyword>
<dbReference type="EMBL" id="VSSQ01009607">
    <property type="protein sequence ID" value="MPM42119.1"/>
    <property type="molecule type" value="Genomic_DNA"/>
</dbReference>
<dbReference type="Pfam" id="PF02311">
    <property type="entry name" value="AraC_binding"/>
    <property type="match status" value="1"/>
</dbReference>
<dbReference type="InterPro" id="IPR018062">
    <property type="entry name" value="HTH_AraC-typ_CS"/>
</dbReference>
<feature type="domain" description="HTH araC/xylS-type" evidence="4">
    <location>
        <begin position="190"/>
        <end position="289"/>
    </location>
</feature>
<evidence type="ECO:0000256" key="2">
    <source>
        <dbReference type="ARBA" id="ARBA00023125"/>
    </source>
</evidence>
<dbReference type="InterPro" id="IPR003313">
    <property type="entry name" value="AraC-bd"/>
</dbReference>
<proteinExistence type="predicted"/>
<dbReference type="Pfam" id="PF12833">
    <property type="entry name" value="HTH_18"/>
    <property type="match status" value="1"/>
</dbReference>
<dbReference type="InterPro" id="IPR009057">
    <property type="entry name" value="Homeodomain-like_sf"/>
</dbReference>
<name>A0A644ZMF4_9ZZZZ</name>
<accession>A0A644ZMF4</accession>
<evidence type="ECO:0000256" key="1">
    <source>
        <dbReference type="ARBA" id="ARBA00023015"/>
    </source>
</evidence>
<dbReference type="SUPFAM" id="SSF46689">
    <property type="entry name" value="Homeodomain-like"/>
    <property type="match status" value="1"/>
</dbReference>
<dbReference type="SMART" id="SM00342">
    <property type="entry name" value="HTH_ARAC"/>
    <property type="match status" value="1"/>
</dbReference>
<dbReference type="InterPro" id="IPR018060">
    <property type="entry name" value="HTH_AraC"/>
</dbReference>
<evidence type="ECO:0000259" key="4">
    <source>
        <dbReference type="PROSITE" id="PS01124"/>
    </source>
</evidence>
<dbReference type="GO" id="GO:0003700">
    <property type="term" value="F:DNA-binding transcription factor activity"/>
    <property type="evidence" value="ECO:0007669"/>
    <property type="project" value="InterPro"/>
</dbReference>
<dbReference type="GO" id="GO:0043565">
    <property type="term" value="F:sequence-specific DNA binding"/>
    <property type="evidence" value="ECO:0007669"/>
    <property type="project" value="InterPro"/>
</dbReference>
<dbReference type="InterPro" id="IPR037923">
    <property type="entry name" value="HTH-like"/>
</dbReference>
<dbReference type="PANTHER" id="PTHR43280">
    <property type="entry name" value="ARAC-FAMILY TRANSCRIPTIONAL REGULATOR"/>
    <property type="match status" value="1"/>
</dbReference>